<feature type="transmembrane region" description="Helical" evidence="1">
    <location>
        <begin position="9"/>
        <end position="28"/>
    </location>
</feature>
<reference evidence="3" key="1">
    <citation type="journal article" date="2013" name="Mol. Plant Microbe Interact.">
        <title>Global aspects of pacC regulation of pathogenicity genes in Colletotrichum gloeosporioides as revealed by transcriptome analysis.</title>
        <authorList>
            <person name="Alkan N."/>
            <person name="Meng X."/>
            <person name="Friedlander G."/>
            <person name="Reuveni E."/>
            <person name="Sukno S."/>
            <person name="Sherman A."/>
            <person name="Thon M."/>
            <person name="Fluhr R."/>
            <person name="Prusky D."/>
        </authorList>
    </citation>
    <scope>NUCLEOTIDE SEQUENCE [LARGE SCALE GENOMIC DNA]</scope>
    <source>
        <strain evidence="3">Cg-14</strain>
    </source>
</reference>
<protein>
    <submittedName>
        <fullName evidence="2">Uncharacterized protein</fullName>
    </submittedName>
</protein>
<organism evidence="2 3">
    <name type="scientific">Colletotrichum gloeosporioides (strain Cg-14)</name>
    <name type="common">Anthracnose fungus</name>
    <name type="synonym">Glomerella cingulata</name>
    <dbReference type="NCBI Taxonomy" id="1237896"/>
    <lineage>
        <taxon>Eukaryota</taxon>
        <taxon>Fungi</taxon>
        <taxon>Dikarya</taxon>
        <taxon>Ascomycota</taxon>
        <taxon>Pezizomycotina</taxon>
        <taxon>Sordariomycetes</taxon>
        <taxon>Hypocreomycetidae</taxon>
        <taxon>Glomerellales</taxon>
        <taxon>Glomerellaceae</taxon>
        <taxon>Colletotrichum</taxon>
        <taxon>Colletotrichum gloeosporioides species complex</taxon>
    </lineage>
</organism>
<keyword evidence="1" id="KW-1133">Transmembrane helix</keyword>
<dbReference type="HOGENOM" id="CLU_2867528_0_0_1"/>
<evidence type="ECO:0000256" key="1">
    <source>
        <dbReference type="SAM" id="Phobius"/>
    </source>
</evidence>
<accession>T0LLM0</accession>
<keyword evidence="1" id="KW-0812">Transmembrane</keyword>
<sequence length="64" mass="7474">MLLIQVRRYLIYFPVYFSIMVIIKLIYFPACSMVMAAKYGHNIRMAFHHLVEDEVANRASVAAH</sequence>
<evidence type="ECO:0000313" key="3">
    <source>
        <dbReference type="Proteomes" id="UP000015530"/>
    </source>
</evidence>
<keyword evidence="1" id="KW-0472">Membrane</keyword>
<dbReference type="Proteomes" id="UP000015530">
    <property type="component" value="Unassembled WGS sequence"/>
</dbReference>
<proteinExistence type="predicted"/>
<dbReference type="EMBL" id="AMYD01002397">
    <property type="protein sequence ID" value="EQB49175.1"/>
    <property type="molecule type" value="Genomic_DNA"/>
</dbReference>
<comment type="caution">
    <text evidence="2">The sequence shown here is derived from an EMBL/GenBank/DDBJ whole genome shotgun (WGS) entry which is preliminary data.</text>
</comment>
<evidence type="ECO:0000313" key="2">
    <source>
        <dbReference type="EMBL" id="EQB49175.1"/>
    </source>
</evidence>
<name>T0LLM0_COLGC</name>
<gene>
    <name evidence="2" type="ORF">CGLO_11514</name>
</gene>
<dbReference type="AlphaFoldDB" id="T0LLM0"/>